<organism evidence="2 3">
    <name type="scientific">Athelia psychrophila</name>
    <dbReference type="NCBI Taxonomy" id="1759441"/>
    <lineage>
        <taxon>Eukaryota</taxon>
        <taxon>Fungi</taxon>
        <taxon>Dikarya</taxon>
        <taxon>Basidiomycota</taxon>
        <taxon>Agaricomycotina</taxon>
        <taxon>Agaricomycetes</taxon>
        <taxon>Agaricomycetidae</taxon>
        <taxon>Atheliales</taxon>
        <taxon>Atheliaceae</taxon>
        <taxon>Athelia</taxon>
    </lineage>
</organism>
<accession>A0A166SG69</accession>
<sequence>MDTGGGEEGKTEKEDVGGRAEQSRGAGQSRAEQGGKAEDRALERESEGAPDISYPPMVTARHPTAQSSGQEIRNSMLACCSKPYEPHVFIRRQSEGKGMHETSTAGEGAKYRASGRRGAAILGGQEKLRRHKTLSNFFKKLIRSWAERQRLPPTLRPSDPSAHLAFGCI</sequence>
<evidence type="ECO:0000256" key="1">
    <source>
        <dbReference type="SAM" id="MobiDB-lite"/>
    </source>
</evidence>
<feature type="region of interest" description="Disordered" evidence="1">
    <location>
        <begin position="1"/>
        <end position="71"/>
    </location>
</feature>
<feature type="compositionally biased region" description="Basic and acidic residues" evidence="1">
    <location>
        <begin position="7"/>
        <end position="22"/>
    </location>
</feature>
<keyword evidence="3" id="KW-1185">Reference proteome</keyword>
<dbReference type="Proteomes" id="UP000076532">
    <property type="component" value="Unassembled WGS sequence"/>
</dbReference>
<feature type="compositionally biased region" description="Basic and acidic residues" evidence="1">
    <location>
        <begin position="33"/>
        <end position="47"/>
    </location>
</feature>
<gene>
    <name evidence="2" type="ORF">FIBSPDRAFT_884846</name>
</gene>
<dbReference type="EMBL" id="KV417498">
    <property type="protein sequence ID" value="KZP29410.1"/>
    <property type="molecule type" value="Genomic_DNA"/>
</dbReference>
<evidence type="ECO:0000313" key="3">
    <source>
        <dbReference type="Proteomes" id="UP000076532"/>
    </source>
</evidence>
<evidence type="ECO:0000313" key="2">
    <source>
        <dbReference type="EMBL" id="KZP29410.1"/>
    </source>
</evidence>
<reference evidence="2 3" key="1">
    <citation type="journal article" date="2016" name="Mol. Biol. Evol.">
        <title>Comparative Genomics of Early-Diverging Mushroom-Forming Fungi Provides Insights into the Origins of Lignocellulose Decay Capabilities.</title>
        <authorList>
            <person name="Nagy L.G."/>
            <person name="Riley R."/>
            <person name="Tritt A."/>
            <person name="Adam C."/>
            <person name="Daum C."/>
            <person name="Floudas D."/>
            <person name="Sun H."/>
            <person name="Yadav J.S."/>
            <person name="Pangilinan J."/>
            <person name="Larsson K.H."/>
            <person name="Matsuura K."/>
            <person name="Barry K."/>
            <person name="Labutti K."/>
            <person name="Kuo R."/>
            <person name="Ohm R.A."/>
            <person name="Bhattacharya S.S."/>
            <person name="Shirouzu T."/>
            <person name="Yoshinaga Y."/>
            <person name="Martin F.M."/>
            <person name="Grigoriev I.V."/>
            <person name="Hibbett D.S."/>
        </authorList>
    </citation>
    <scope>NUCLEOTIDE SEQUENCE [LARGE SCALE GENOMIC DNA]</scope>
    <source>
        <strain evidence="2 3">CBS 109695</strain>
    </source>
</reference>
<dbReference type="AlphaFoldDB" id="A0A166SG69"/>
<protein>
    <submittedName>
        <fullName evidence="2">Uncharacterized protein</fullName>
    </submittedName>
</protein>
<proteinExistence type="predicted"/>
<name>A0A166SG69_9AGAM</name>